<name>A0ABD2XWD2_9GENT</name>
<keyword evidence="1" id="KW-0812">Transmembrane</keyword>
<dbReference type="EMBL" id="JBJUIK010000017">
    <property type="protein sequence ID" value="KAL3498791.1"/>
    <property type="molecule type" value="Genomic_DNA"/>
</dbReference>
<keyword evidence="1" id="KW-1133">Transmembrane helix</keyword>
<keyword evidence="1" id="KW-0472">Membrane</keyword>
<dbReference type="PANTHER" id="PTHR35307">
    <property type="entry name" value="PROTEIN, PUTATIVE-RELATED"/>
    <property type="match status" value="1"/>
</dbReference>
<dbReference type="AlphaFoldDB" id="A0ABD2XWD2"/>
<gene>
    <name evidence="2" type="ORF">ACH5RR_041523</name>
</gene>
<evidence type="ECO:0000313" key="3">
    <source>
        <dbReference type="Proteomes" id="UP001630127"/>
    </source>
</evidence>
<accession>A0ABD2XWD2</accession>
<protein>
    <submittedName>
        <fullName evidence="2">Uncharacterized protein</fullName>
    </submittedName>
</protein>
<proteinExistence type="predicted"/>
<organism evidence="2 3">
    <name type="scientific">Cinchona calisaya</name>
    <dbReference type="NCBI Taxonomy" id="153742"/>
    <lineage>
        <taxon>Eukaryota</taxon>
        <taxon>Viridiplantae</taxon>
        <taxon>Streptophyta</taxon>
        <taxon>Embryophyta</taxon>
        <taxon>Tracheophyta</taxon>
        <taxon>Spermatophyta</taxon>
        <taxon>Magnoliopsida</taxon>
        <taxon>eudicotyledons</taxon>
        <taxon>Gunneridae</taxon>
        <taxon>Pentapetalae</taxon>
        <taxon>asterids</taxon>
        <taxon>lamiids</taxon>
        <taxon>Gentianales</taxon>
        <taxon>Rubiaceae</taxon>
        <taxon>Cinchonoideae</taxon>
        <taxon>Cinchoneae</taxon>
        <taxon>Cinchona</taxon>
    </lineage>
</organism>
<dbReference type="PANTHER" id="PTHR35307:SF3">
    <property type="entry name" value="DUF4220 DOMAIN-CONTAINING PROTEIN"/>
    <property type="match status" value="1"/>
</dbReference>
<feature type="transmembrane region" description="Helical" evidence="1">
    <location>
        <begin position="56"/>
        <end position="76"/>
    </location>
</feature>
<dbReference type="Proteomes" id="UP001630127">
    <property type="component" value="Unassembled WGS sequence"/>
</dbReference>
<reference evidence="2 3" key="1">
    <citation type="submission" date="2024-11" db="EMBL/GenBank/DDBJ databases">
        <title>A near-complete genome assembly of Cinchona calisaya.</title>
        <authorList>
            <person name="Lian D.C."/>
            <person name="Zhao X.W."/>
            <person name="Wei L."/>
        </authorList>
    </citation>
    <scope>NUCLEOTIDE SEQUENCE [LARGE SCALE GENOMIC DNA]</scope>
    <source>
        <tissue evidence="2">Nenye</tissue>
    </source>
</reference>
<sequence>MREMKCILTINGAPKICSGISNKLDEHESCYQCPYYPIWLKAEEEQSKSAAPLPWIGLYIAVASAVCLIAVAADAVQGSMSRNAGFHANILRSMQLL</sequence>
<comment type="caution">
    <text evidence="2">The sequence shown here is derived from an EMBL/GenBank/DDBJ whole genome shotgun (WGS) entry which is preliminary data.</text>
</comment>
<evidence type="ECO:0000313" key="2">
    <source>
        <dbReference type="EMBL" id="KAL3498791.1"/>
    </source>
</evidence>
<evidence type="ECO:0000256" key="1">
    <source>
        <dbReference type="SAM" id="Phobius"/>
    </source>
</evidence>
<keyword evidence="3" id="KW-1185">Reference proteome</keyword>